<proteinExistence type="predicted"/>
<organism evidence="1 2">
    <name type="scientific">Brassica napus</name>
    <name type="common">Rape</name>
    <dbReference type="NCBI Taxonomy" id="3708"/>
    <lineage>
        <taxon>Eukaryota</taxon>
        <taxon>Viridiplantae</taxon>
        <taxon>Streptophyta</taxon>
        <taxon>Embryophyta</taxon>
        <taxon>Tracheophyta</taxon>
        <taxon>Spermatophyta</taxon>
        <taxon>Magnoliopsida</taxon>
        <taxon>eudicotyledons</taxon>
        <taxon>Gunneridae</taxon>
        <taxon>Pentapetalae</taxon>
        <taxon>rosids</taxon>
        <taxon>malvids</taxon>
        <taxon>Brassicales</taxon>
        <taxon>Brassicaceae</taxon>
        <taxon>Brassiceae</taxon>
        <taxon>Brassica</taxon>
    </lineage>
</organism>
<sequence>MDVHMRYDQIPNLMVLRLLFPKDMVLTLNQYNREEVAHVPVQRDVGMIHPSRHNALFKKRFEAIKAFCFGTD</sequence>
<evidence type="ECO:0000313" key="1">
    <source>
        <dbReference type="EMBL" id="KAH0870664.1"/>
    </source>
</evidence>
<keyword evidence="2" id="KW-1185">Reference proteome</keyword>
<dbReference type="EMBL" id="JAGKQM010000017">
    <property type="protein sequence ID" value="KAH0870664.1"/>
    <property type="molecule type" value="Genomic_DNA"/>
</dbReference>
<accession>A0ABQ7YR29</accession>
<dbReference type="Proteomes" id="UP000824890">
    <property type="component" value="Unassembled WGS sequence"/>
</dbReference>
<reference evidence="1 2" key="1">
    <citation type="submission" date="2021-05" db="EMBL/GenBank/DDBJ databases">
        <title>Genome Assembly of Synthetic Allotetraploid Brassica napus Reveals Homoeologous Exchanges between Subgenomes.</title>
        <authorList>
            <person name="Davis J.T."/>
        </authorList>
    </citation>
    <scope>NUCLEOTIDE SEQUENCE [LARGE SCALE GENOMIC DNA]</scope>
    <source>
        <strain evidence="2">cv. Da-Ae</strain>
        <tissue evidence="1">Seedling</tissue>
    </source>
</reference>
<gene>
    <name evidence="1" type="ORF">HID58_077686</name>
</gene>
<protein>
    <submittedName>
        <fullName evidence="1">Uncharacterized protein</fullName>
    </submittedName>
</protein>
<name>A0ABQ7YR29_BRANA</name>
<evidence type="ECO:0000313" key="2">
    <source>
        <dbReference type="Proteomes" id="UP000824890"/>
    </source>
</evidence>
<comment type="caution">
    <text evidence="1">The sequence shown here is derived from an EMBL/GenBank/DDBJ whole genome shotgun (WGS) entry which is preliminary data.</text>
</comment>